<dbReference type="AlphaFoldDB" id="A7EFN2"/>
<dbReference type="EMBL" id="CH476625">
    <property type="protein sequence ID" value="EDO01648.1"/>
    <property type="molecule type" value="Genomic_DNA"/>
</dbReference>
<sequence length="342" mass="36214">MVSTVSFVSTLPSSQRAIVQNASGKAKLAEDVLVLTLLPGTILVKTIAVAIQLCDYKMGRMCPSENAVVGTDFSGTIVRIHADTKTSLQLGDLVCGLVHGSNTIDGQNGAFAEYIRAPADLVLRVPPGLLPEQAATLGTALATNCLALWDTLRLTASPYSIALKPFPVLVYGGSTTVGTMAIQLLRLSGLEPITTCSPHNTDLVLSYGATAVLDYSASSTILAIRELTGGRLGYVLDCIVDPESVACCYTAIGRVGGRYAGLEKFPDEARARVAQRRAVKAEFVMRLEVFGKKVELPGEYGRRASEEQHQVVVIPGAFGAILDGIQLLQRGVISGKKLVVLV</sequence>
<dbReference type="Proteomes" id="UP000001312">
    <property type="component" value="Unassembled WGS sequence"/>
</dbReference>
<dbReference type="InParanoid" id="A7EFN2"/>
<dbReference type="SMART" id="SM00829">
    <property type="entry name" value="PKS_ER"/>
    <property type="match status" value="1"/>
</dbReference>
<dbReference type="InterPro" id="IPR047122">
    <property type="entry name" value="Trans-enoyl_RdTase-like"/>
</dbReference>
<dbReference type="SUPFAM" id="SSF50129">
    <property type="entry name" value="GroES-like"/>
    <property type="match status" value="1"/>
</dbReference>
<accession>A7EFN2</accession>
<proteinExistence type="inferred from homology"/>
<dbReference type="RefSeq" id="XP_001594316.1">
    <property type="nucleotide sequence ID" value="XM_001594266.1"/>
</dbReference>
<name>A7EFN2_SCLS1</name>
<feature type="domain" description="Enoyl reductase (ER)" evidence="4">
    <location>
        <begin position="29"/>
        <end position="339"/>
    </location>
</feature>
<keyword evidence="3" id="KW-0560">Oxidoreductase</keyword>
<dbReference type="GO" id="GO:0016651">
    <property type="term" value="F:oxidoreductase activity, acting on NAD(P)H"/>
    <property type="evidence" value="ECO:0007669"/>
    <property type="project" value="InterPro"/>
</dbReference>
<dbReference type="HOGENOM" id="CLU_026673_16_1_1"/>
<dbReference type="Gene3D" id="3.90.180.10">
    <property type="entry name" value="Medium-chain alcohol dehydrogenases, catalytic domain"/>
    <property type="match status" value="1"/>
</dbReference>
<evidence type="ECO:0000256" key="2">
    <source>
        <dbReference type="ARBA" id="ARBA00022857"/>
    </source>
</evidence>
<reference evidence="6" key="1">
    <citation type="journal article" date="2011" name="PLoS Genet.">
        <title>Genomic analysis of the necrotrophic fungal pathogens Sclerotinia sclerotiorum and Botrytis cinerea.</title>
        <authorList>
            <person name="Amselem J."/>
            <person name="Cuomo C.A."/>
            <person name="van Kan J.A."/>
            <person name="Viaud M."/>
            <person name="Benito E.P."/>
            <person name="Couloux A."/>
            <person name="Coutinho P.M."/>
            <person name="de Vries R.P."/>
            <person name="Dyer P.S."/>
            <person name="Fillinger S."/>
            <person name="Fournier E."/>
            <person name="Gout L."/>
            <person name="Hahn M."/>
            <person name="Kohn L."/>
            <person name="Lapalu N."/>
            <person name="Plummer K.M."/>
            <person name="Pradier J.M."/>
            <person name="Quevillon E."/>
            <person name="Sharon A."/>
            <person name="Simon A."/>
            <person name="ten Have A."/>
            <person name="Tudzynski B."/>
            <person name="Tudzynski P."/>
            <person name="Wincker P."/>
            <person name="Andrew M."/>
            <person name="Anthouard V."/>
            <person name="Beever R.E."/>
            <person name="Beffa R."/>
            <person name="Benoit I."/>
            <person name="Bouzid O."/>
            <person name="Brault B."/>
            <person name="Chen Z."/>
            <person name="Choquer M."/>
            <person name="Collemare J."/>
            <person name="Cotton P."/>
            <person name="Danchin E.G."/>
            <person name="Da Silva C."/>
            <person name="Gautier A."/>
            <person name="Giraud C."/>
            <person name="Giraud T."/>
            <person name="Gonzalez C."/>
            <person name="Grossetete S."/>
            <person name="Guldener U."/>
            <person name="Henrissat B."/>
            <person name="Howlett B.J."/>
            <person name="Kodira C."/>
            <person name="Kretschmer M."/>
            <person name="Lappartient A."/>
            <person name="Leroch M."/>
            <person name="Levis C."/>
            <person name="Mauceli E."/>
            <person name="Neuveglise C."/>
            <person name="Oeser B."/>
            <person name="Pearson M."/>
            <person name="Poulain J."/>
            <person name="Poussereau N."/>
            <person name="Quesneville H."/>
            <person name="Rascle C."/>
            <person name="Schumacher J."/>
            <person name="Segurens B."/>
            <person name="Sexton A."/>
            <person name="Silva E."/>
            <person name="Sirven C."/>
            <person name="Soanes D.M."/>
            <person name="Talbot N.J."/>
            <person name="Templeton M."/>
            <person name="Yandava C."/>
            <person name="Yarden O."/>
            <person name="Zeng Q."/>
            <person name="Rollins J.A."/>
            <person name="Lebrun M.H."/>
            <person name="Dickman M."/>
        </authorList>
    </citation>
    <scope>NUCLEOTIDE SEQUENCE [LARGE SCALE GENOMIC DNA]</scope>
    <source>
        <strain evidence="6">ATCC 18683 / 1980 / Ss-1</strain>
    </source>
</reference>
<evidence type="ECO:0000256" key="3">
    <source>
        <dbReference type="ARBA" id="ARBA00023002"/>
    </source>
</evidence>
<dbReference type="CDD" id="cd08249">
    <property type="entry name" value="enoyl_reductase_like"/>
    <property type="match status" value="1"/>
</dbReference>
<comment type="similarity">
    <text evidence="1">Belongs to the zinc-containing alcohol dehydrogenase family.</text>
</comment>
<dbReference type="PANTHER" id="PTHR45348">
    <property type="entry name" value="HYPOTHETICAL OXIDOREDUCTASE (EUROFUNG)"/>
    <property type="match status" value="1"/>
</dbReference>
<dbReference type="SUPFAM" id="SSF51735">
    <property type="entry name" value="NAD(P)-binding Rossmann-fold domains"/>
    <property type="match status" value="1"/>
</dbReference>
<gene>
    <name evidence="5" type="ORF">SS1G_04123</name>
</gene>
<keyword evidence="6" id="KW-1185">Reference proteome</keyword>
<evidence type="ECO:0000259" key="4">
    <source>
        <dbReference type="SMART" id="SM00829"/>
    </source>
</evidence>
<dbReference type="Gene3D" id="3.40.50.720">
    <property type="entry name" value="NAD(P)-binding Rossmann-like Domain"/>
    <property type="match status" value="1"/>
</dbReference>
<dbReference type="InterPro" id="IPR011032">
    <property type="entry name" value="GroES-like_sf"/>
</dbReference>
<dbReference type="InterPro" id="IPR036291">
    <property type="entry name" value="NAD(P)-bd_dom_sf"/>
</dbReference>
<dbReference type="Pfam" id="PF00107">
    <property type="entry name" value="ADH_zinc_N"/>
    <property type="match status" value="1"/>
</dbReference>
<dbReference type="Pfam" id="PF08240">
    <property type="entry name" value="ADH_N"/>
    <property type="match status" value="1"/>
</dbReference>
<evidence type="ECO:0000313" key="5">
    <source>
        <dbReference type="EMBL" id="EDO01648.1"/>
    </source>
</evidence>
<dbReference type="InterPro" id="IPR013154">
    <property type="entry name" value="ADH-like_N"/>
</dbReference>
<protein>
    <recommendedName>
        <fullName evidence="4">Enoyl reductase (ER) domain-containing protein</fullName>
    </recommendedName>
</protein>
<keyword evidence="2" id="KW-0521">NADP</keyword>
<dbReference type="eggNOG" id="KOG1198">
    <property type="taxonomic scope" value="Eukaryota"/>
</dbReference>
<dbReference type="InterPro" id="IPR013149">
    <property type="entry name" value="ADH-like_C"/>
</dbReference>
<organism evidence="5 6">
    <name type="scientific">Sclerotinia sclerotiorum (strain ATCC 18683 / 1980 / Ss-1)</name>
    <name type="common">White mold</name>
    <name type="synonym">Whetzelinia sclerotiorum</name>
    <dbReference type="NCBI Taxonomy" id="665079"/>
    <lineage>
        <taxon>Eukaryota</taxon>
        <taxon>Fungi</taxon>
        <taxon>Dikarya</taxon>
        <taxon>Ascomycota</taxon>
        <taxon>Pezizomycotina</taxon>
        <taxon>Leotiomycetes</taxon>
        <taxon>Helotiales</taxon>
        <taxon>Sclerotiniaceae</taxon>
        <taxon>Sclerotinia</taxon>
    </lineage>
</organism>
<dbReference type="KEGG" id="ssl:SS1G_04123"/>
<dbReference type="PANTHER" id="PTHR45348:SF6">
    <property type="entry name" value="TRANS-ENOYL REDUCTASE APDC"/>
    <property type="match status" value="1"/>
</dbReference>
<dbReference type="OMA" id="CHEAIGR"/>
<evidence type="ECO:0000313" key="6">
    <source>
        <dbReference type="Proteomes" id="UP000001312"/>
    </source>
</evidence>
<dbReference type="GeneID" id="5490955"/>
<dbReference type="InterPro" id="IPR020843">
    <property type="entry name" value="ER"/>
</dbReference>
<evidence type="ECO:0000256" key="1">
    <source>
        <dbReference type="ARBA" id="ARBA00008072"/>
    </source>
</evidence>